<evidence type="ECO:0000259" key="16">
    <source>
        <dbReference type="SMART" id="SM01002"/>
    </source>
</evidence>
<evidence type="ECO:0000313" key="18">
    <source>
        <dbReference type="EMBL" id="KFJ01216.1"/>
    </source>
</evidence>
<keyword evidence="12 15" id="KW-0472">Membrane</keyword>
<dbReference type="CDD" id="cd05304">
    <property type="entry name" value="Rubrum_tdh"/>
    <property type="match status" value="1"/>
</dbReference>
<keyword evidence="6 15" id="KW-0812">Transmembrane</keyword>
<evidence type="ECO:0000256" key="14">
    <source>
        <dbReference type="SAM" id="MobiDB-lite"/>
    </source>
</evidence>
<feature type="transmembrane region" description="Helical" evidence="15">
    <location>
        <begin position="450"/>
        <end position="472"/>
    </location>
</feature>
<evidence type="ECO:0000256" key="12">
    <source>
        <dbReference type="ARBA" id="ARBA00023136"/>
    </source>
</evidence>
<dbReference type="GO" id="GO:0008750">
    <property type="term" value="F:proton-translocating NAD(P)+ transhydrogenase activity"/>
    <property type="evidence" value="ECO:0007669"/>
    <property type="project" value="UniProtKB-EC"/>
</dbReference>
<keyword evidence="8" id="KW-0521">NADP</keyword>
<dbReference type="EMBL" id="JGZP01000003">
    <property type="protein sequence ID" value="KFJ01216.1"/>
    <property type="molecule type" value="Genomic_DNA"/>
</dbReference>
<dbReference type="InterPro" id="IPR024605">
    <property type="entry name" value="NADP_transhyd_a_C"/>
</dbReference>
<evidence type="ECO:0000256" key="4">
    <source>
        <dbReference type="ARBA" id="ARBA00022475"/>
    </source>
</evidence>
<accession>A0A087E0B5</accession>
<feature type="domain" description="Alanine dehydrogenase/pyridine nucleotide transhydrogenase NAD(H)-binding" evidence="16">
    <location>
        <begin position="156"/>
        <end position="322"/>
    </location>
</feature>
<dbReference type="GO" id="GO:0005886">
    <property type="term" value="C:plasma membrane"/>
    <property type="evidence" value="ECO:0007669"/>
    <property type="project" value="UniProtKB-SubCell"/>
</dbReference>
<keyword evidence="9" id="KW-1278">Translocase</keyword>
<dbReference type="Proteomes" id="UP000029004">
    <property type="component" value="Unassembled WGS sequence"/>
</dbReference>
<reference evidence="18 19" key="1">
    <citation type="submission" date="2014-03" db="EMBL/GenBank/DDBJ databases">
        <title>Genomics of Bifidobacteria.</title>
        <authorList>
            <person name="Ventura M."/>
            <person name="Milani C."/>
            <person name="Lugli G.A."/>
        </authorList>
    </citation>
    <scope>NUCLEOTIDE SEQUENCE [LARGE SCALE GENOMIC DNA]</scope>
    <source>
        <strain evidence="18 19">DSM 23968</strain>
    </source>
</reference>
<name>A0A087E0B5_9BIFI</name>
<keyword evidence="11" id="KW-0520">NAD</keyword>
<evidence type="ECO:0000313" key="19">
    <source>
        <dbReference type="Proteomes" id="UP000029004"/>
    </source>
</evidence>
<dbReference type="PANTHER" id="PTHR10160">
    <property type="entry name" value="NAD(P) TRANSHYDROGENASE"/>
    <property type="match status" value="1"/>
</dbReference>
<dbReference type="InterPro" id="IPR007886">
    <property type="entry name" value="AlaDH/PNT_N"/>
</dbReference>
<evidence type="ECO:0000256" key="2">
    <source>
        <dbReference type="ARBA" id="ARBA00004429"/>
    </source>
</evidence>
<dbReference type="InterPro" id="IPR036291">
    <property type="entry name" value="NAD(P)-bd_dom_sf"/>
</dbReference>
<evidence type="ECO:0000256" key="3">
    <source>
        <dbReference type="ARBA" id="ARBA00012943"/>
    </source>
</evidence>
<dbReference type="GO" id="GO:0050661">
    <property type="term" value="F:NADP binding"/>
    <property type="evidence" value="ECO:0007669"/>
    <property type="project" value="TreeGrafter"/>
</dbReference>
<dbReference type="SMART" id="SM01003">
    <property type="entry name" value="AlaDh_PNT_N"/>
    <property type="match status" value="1"/>
</dbReference>
<dbReference type="AlphaFoldDB" id="A0A087E0B5"/>
<dbReference type="PRINTS" id="PR00411">
    <property type="entry name" value="PNDRDTASEI"/>
</dbReference>
<evidence type="ECO:0000256" key="10">
    <source>
        <dbReference type="ARBA" id="ARBA00022989"/>
    </source>
</evidence>
<evidence type="ECO:0000256" key="1">
    <source>
        <dbReference type="ARBA" id="ARBA00003943"/>
    </source>
</evidence>
<dbReference type="PIRSF" id="PIRSF000203">
    <property type="entry name" value="NADP_transhydrogenase_alpha"/>
    <property type="match status" value="1"/>
</dbReference>
<keyword evidence="7" id="KW-0547">Nucleotide-binding</keyword>
<evidence type="ECO:0000256" key="5">
    <source>
        <dbReference type="ARBA" id="ARBA00022519"/>
    </source>
</evidence>
<evidence type="ECO:0000256" key="7">
    <source>
        <dbReference type="ARBA" id="ARBA00022741"/>
    </source>
</evidence>
<feature type="transmembrane region" description="Helical" evidence="15">
    <location>
        <begin position="426"/>
        <end position="444"/>
    </location>
</feature>
<dbReference type="InterPro" id="IPR026255">
    <property type="entry name" value="NADP_transhyd_a"/>
</dbReference>
<gene>
    <name evidence="18" type="ORF">BSTEL_0938</name>
</gene>
<comment type="catalytic activity">
    <reaction evidence="13">
        <text>NAD(+) + NADPH + H(+)(in) = NADH + NADP(+) + H(+)(out)</text>
        <dbReference type="Rhea" id="RHEA:47992"/>
        <dbReference type="ChEBI" id="CHEBI:15378"/>
        <dbReference type="ChEBI" id="CHEBI:57540"/>
        <dbReference type="ChEBI" id="CHEBI:57783"/>
        <dbReference type="ChEBI" id="CHEBI:57945"/>
        <dbReference type="ChEBI" id="CHEBI:58349"/>
        <dbReference type="EC" id="7.1.1.1"/>
    </reaction>
</comment>
<comment type="subcellular location">
    <subcellularLocation>
        <location evidence="2">Cell inner membrane</location>
        <topology evidence="2">Multi-pass membrane protein</topology>
    </subcellularLocation>
</comment>
<feature type="transmembrane region" description="Helical" evidence="15">
    <location>
        <begin position="395"/>
        <end position="414"/>
    </location>
</feature>
<comment type="caution">
    <text evidence="18">The sequence shown here is derived from an EMBL/GenBank/DDBJ whole genome shotgun (WGS) entry which is preliminary data.</text>
</comment>
<dbReference type="GO" id="GO:0006740">
    <property type="term" value="P:NADPH regeneration"/>
    <property type="evidence" value="ECO:0007669"/>
    <property type="project" value="TreeGrafter"/>
</dbReference>
<dbReference type="PANTHER" id="PTHR10160:SF19">
    <property type="entry name" value="PROTON-TRANSLOCATING NAD(P)(+) TRANSHYDROGENASE"/>
    <property type="match status" value="1"/>
</dbReference>
<evidence type="ECO:0000259" key="17">
    <source>
        <dbReference type="SMART" id="SM01003"/>
    </source>
</evidence>
<evidence type="ECO:0000256" key="11">
    <source>
        <dbReference type="ARBA" id="ARBA00023027"/>
    </source>
</evidence>
<feature type="domain" description="Alanine dehydrogenase/pyridine nucleotide transhydrogenase N-terminal" evidence="17">
    <location>
        <begin position="12"/>
        <end position="147"/>
    </location>
</feature>
<dbReference type="Pfam" id="PF05222">
    <property type="entry name" value="AlaDh_PNT_N"/>
    <property type="match status" value="1"/>
</dbReference>
<dbReference type="SUPFAM" id="SSF52283">
    <property type="entry name" value="Formate/glycerate dehydrogenase catalytic domain-like"/>
    <property type="match status" value="1"/>
</dbReference>
<dbReference type="InterPro" id="IPR007698">
    <property type="entry name" value="AlaDH/PNT_NAD(H)-bd"/>
</dbReference>
<dbReference type="SUPFAM" id="SSF51735">
    <property type="entry name" value="NAD(P)-binding Rossmann-fold domains"/>
    <property type="match status" value="1"/>
</dbReference>
<dbReference type="eggNOG" id="COG3288">
    <property type="taxonomic scope" value="Bacteria"/>
</dbReference>
<dbReference type="Pfam" id="PF01262">
    <property type="entry name" value="AlaDh_PNT_C"/>
    <property type="match status" value="1"/>
</dbReference>
<dbReference type="STRING" id="762211.BSTEL_0938"/>
<protein>
    <recommendedName>
        <fullName evidence="3">proton-translocating NAD(P)(+) transhydrogenase</fullName>
        <ecNumber evidence="3">7.1.1.1</ecNumber>
    </recommendedName>
</protein>
<keyword evidence="18" id="KW-0560">Oxidoreductase</keyword>
<dbReference type="GO" id="GO:0016491">
    <property type="term" value="F:oxidoreductase activity"/>
    <property type="evidence" value="ECO:0007669"/>
    <property type="project" value="UniProtKB-KW"/>
</dbReference>
<dbReference type="Gene3D" id="3.40.50.720">
    <property type="entry name" value="NAD(P)-binding Rossmann-like Domain"/>
    <property type="match status" value="2"/>
</dbReference>
<dbReference type="EC" id="7.1.1.1" evidence="3"/>
<evidence type="ECO:0000256" key="8">
    <source>
        <dbReference type="ARBA" id="ARBA00022857"/>
    </source>
</evidence>
<evidence type="ECO:0000256" key="13">
    <source>
        <dbReference type="ARBA" id="ARBA00048202"/>
    </source>
</evidence>
<feature type="region of interest" description="Disordered" evidence="14">
    <location>
        <begin position="360"/>
        <end position="380"/>
    </location>
</feature>
<feature type="compositionally biased region" description="Basic residues" evidence="14">
    <location>
        <begin position="363"/>
        <end position="380"/>
    </location>
</feature>
<organism evidence="18 19">
    <name type="scientific">Bifidobacterium stellenboschense</name>
    <dbReference type="NCBI Taxonomy" id="762211"/>
    <lineage>
        <taxon>Bacteria</taxon>
        <taxon>Bacillati</taxon>
        <taxon>Actinomycetota</taxon>
        <taxon>Actinomycetes</taxon>
        <taxon>Bifidobacteriales</taxon>
        <taxon>Bifidobacteriaceae</taxon>
        <taxon>Bifidobacterium</taxon>
    </lineage>
</organism>
<evidence type="ECO:0000256" key="9">
    <source>
        <dbReference type="ARBA" id="ARBA00022967"/>
    </source>
</evidence>
<evidence type="ECO:0000256" key="6">
    <source>
        <dbReference type="ARBA" id="ARBA00022692"/>
    </source>
</evidence>
<proteinExistence type="predicted"/>
<dbReference type="Pfam" id="PF12769">
    <property type="entry name" value="PNTB_4TM"/>
    <property type="match status" value="1"/>
</dbReference>
<keyword evidence="5" id="KW-0997">Cell inner membrane</keyword>
<dbReference type="SMART" id="SM01002">
    <property type="entry name" value="AlaDh_PNT_C"/>
    <property type="match status" value="1"/>
</dbReference>
<evidence type="ECO:0000256" key="15">
    <source>
        <dbReference type="SAM" id="Phobius"/>
    </source>
</evidence>
<keyword evidence="10 15" id="KW-1133">Transmembrane helix</keyword>
<keyword evidence="19" id="KW-1185">Reference proteome</keyword>
<sequence>MAEIKEATVAFGVLDETSDTESRVALTPDIVTRLGRSGISCLIERGAGAAAHYTDEDYAKAGATVAARDEVIAKADALGFVDRPSAGTVAKLRAGQWVIGMLGSFTDADYVASLDAAGLVGVAIERLPRQLSSAQSMDEMTSQNSVMGYKAAILAADAYGSFLPMMTTAAGTIRPAKALVLGAGIAGLQAIGTLRRLGAVVTAYDVRPASKGEVESLGAKFLDLGLDFSKGQGEGGYARALTPEEQKEQQAAVDAKAAGFDIVITTAKVPGRRPPVLLTKAGVDGLKRGAVIVDCAASELGGNVEGSAIGTRTTEGGVTIIGAPYLASGVATTASDLLARNVADVLAHFVRDGKLSQDPLRGAGRRARRRRPRRGRRVRVRREVEEGKETQMPTLVVSITLFVLALLIGIEVIGKVPATLHTPLMSGANSIHGIVIVGVVIVAAEANSPLAYVFIFLAAVLGTMNVVGGYVVTDRMLEMFKSNKKKGEDK</sequence>
<comment type="function">
    <text evidence="1">The transhydrogenation between NADH and NADP is coupled to respiration and ATP hydrolysis and functions as a proton pump across the membrane.</text>
</comment>
<keyword evidence="4" id="KW-1003">Cell membrane</keyword>